<sequence>MATCTRRHHAPAFKVEVVWAIIRQDCRLVALAEQVATHPNQIQGWKKPLVGKAERCLERAWRPLPAINRFSRRGHARFRSLTRDKDFLGTVSEPVDG</sequence>
<reference evidence="1 2" key="1">
    <citation type="submission" date="2023-01" db="EMBL/GenBank/DDBJ databases">
        <title>Cultivation and genomic characterization of new, ubiquitous marine nitrite-oxidizing bacteria from the Nitrospirales.</title>
        <authorList>
            <person name="Mueller A.J."/>
            <person name="Daebeler A."/>
            <person name="Herbold C.W."/>
            <person name="Kirkegaard R.H."/>
            <person name="Daims H."/>
        </authorList>
    </citation>
    <scope>NUCLEOTIDE SEQUENCE [LARGE SCALE GENOMIC DNA]</scope>
    <source>
        <strain evidence="1 2">DK</strain>
    </source>
</reference>
<gene>
    <name evidence="1" type="ORF">PQG83_19415</name>
</gene>
<dbReference type="KEGG" id="nneo:PQG83_19415"/>
<accession>A0AA96JVW6</accession>
<dbReference type="EMBL" id="CP116968">
    <property type="protein sequence ID" value="WNM61888.1"/>
    <property type="molecule type" value="Genomic_DNA"/>
</dbReference>
<evidence type="ECO:0000313" key="1">
    <source>
        <dbReference type="EMBL" id="WNM61888.1"/>
    </source>
</evidence>
<name>A0AA96JVW6_9BACT</name>
<dbReference type="RefSeq" id="WP_312744552.1">
    <property type="nucleotide sequence ID" value="NZ_CP116968.1"/>
</dbReference>
<evidence type="ECO:0008006" key="3">
    <source>
        <dbReference type="Google" id="ProtNLM"/>
    </source>
</evidence>
<protein>
    <recommendedName>
        <fullName evidence="3">Transposase</fullName>
    </recommendedName>
</protein>
<evidence type="ECO:0000313" key="2">
    <source>
        <dbReference type="Proteomes" id="UP001302494"/>
    </source>
</evidence>
<organism evidence="1 2">
    <name type="scientific">Candidatus Nitrospira neomarina</name>
    <dbReference type="NCBI Taxonomy" id="3020899"/>
    <lineage>
        <taxon>Bacteria</taxon>
        <taxon>Pseudomonadati</taxon>
        <taxon>Nitrospirota</taxon>
        <taxon>Nitrospiria</taxon>
        <taxon>Nitrospirales</taxon>
        <taxon>Nitrospiraceae</taxon>
        <taxon>Nitrospira</taxon>
    </lineage>
</organism>
<keyword evidence="2" id="KW-1185">Reference proteome</keyword>
<proteinExistence type="predicted"/>
<dbReference type="InterPro" id="IPR010921">
    <property type="entry name" value="Trp_repressor/repl_initiator"/>
</dbReference>
<dbReference type="Proteomes" id="UP001302494">
    <property type="component" value="Chromosome"/>
</dbReference>
<dbReference type="AlphaFoldDB" id="A0AA96JVW6"/>
<dbReference type="GO" id="GO:0043565">
    <property type="term" value="F:sequence-specific DNA binding"/>
    <property type="evidence" value="ECO:0007669"/>
    <property type="project" value="InterPro"/>
</dbReference>
<dbReference type="SUPFAM" id="SSF48295">
    <property type="entry name" value="TrpR-like"/>
    <property type="match status" value="1"/>
</dbReference>